<feature type="region of interest" description="Disordered" evidence="1">
    <location>
        <begin position="55"/>
        <end position="84"/>
    </location>
</feature>
<dbReference type="RefSeq" id="XP_011772450.1">
    <property type="nucleotide sequence ID" value="XM_011774148.1"/>
</dbReference>
<protein>
    <submittedName>
        <fullName evidence="2">Uncharacterized protein</fullName>
    </submittedName>
</protein>
<dbReference type="GeneID" id="23859307"/>
<accession>C9ZLF1</accession>
<dbReference type="Proteomes" id="UP000002316">
    <property type="component" value="Chromosome 3"/>
</dbReference>
<reference evidence="3" key="1">
    <citation type="journal article" date="2010" name="PLoS Negl. Trop. Dis.">
        <title>The genome sequence of Trypanosoma brucei gambiense, causative agent of chronic human african trypanosomiasis.</title>
        <authorList>
            <person name="Jackson A.P."/>
            <person name="Sanders M."/>
            <person name="Berry A."/>
            <person name="McQuillan J."/>
            <person name="Aslett M.A."/>
            <person name="Quail M.A."/>
            <person name="Chukualim B."/>
            <person name="Capewell P."/>
            <person name="MacLeod A."/>
            <person name="Melville S.E."/>
            <person name="Gibson W."/>
            <person name="Barry J.D."/>
            <person name="Berriman M."/>
            <person name="Hertz-Fowler C."/>
        </authorList>
    </citation>
    <scope>NUCLEOTIDE SEQUENCE [LARGE SCALE GENOMIC DNA]</scope>
    <source>
        <strain evidence="3">MHOM/CI/86/DAL972</strain>
    </source>
</reference>
<dbReference type="KEGG" id="tbg:TbgDal_III5020"/>
<dbReference type="VEuPathDB" id="TriTrypDB:Tbg972.3.5020"/>
<organism evidence="2 3">
    <name type="scientific">Trypanosoma brucei gambiense (strain MHOM/CI/86/DAL972)</name>
    <dbReference type="NCBI Taxonomy" id="679716"/>
    <lineage>
        <taxon>Eukaryota</taxon>
        <taxon>Discoba</taxon>
        <taxon>Euglenozoa</taxon>
        <taxon>Kinetoplastea</taxon>
        <taxon>Metakinetoplastina</taxon>
        <taxon>Trypanosomatida</taxon>
        <taxon>Trypanosomatidae</taxon>
        <taxon>Trypanosoma</taxon>
    </lineage>
</organism>
<evidence type="ECO:0000313" key="2">
    <source>
        <dbReference type="EMBL" id="CBH10160.1"/>
    </source>
</evidence>
<evidence type="ECO:0000256" key="1">
    <source>
        <dbReference type="SAM" id="MobiDB-lite"/>
    </source>
</evidence>
<dbReference type="EMBL" id="FN554966">
    <property type="protein sequence ID" value="CBH10160.1"/>
    <property type="molecule type" value="Genomic_DNA"/>
</dbReference>
<gene>
    <name evidence="2" type="ORF">TbgDal_III5020</name>
</gene>
<name>C9ZLF1_TRYB9</name>
<proteinExistence type="predicted"/>
<feature type="compositionally biased region" description="Basic and acidic residues" evidence="1">
    <location>
        <begin position="70"/>
        <end position="79"/>
    </location>
</feature>
<dbReference type="AlphaFoldDB" id="C9ZLF1"/>
<sequence>MEPYRVGEVLKTREPLETIPPIRPFIHQSKHKHAHVCTCKHIAIYSTPLHNQYTKLTDPKRVNKKRKKEREKEGSERKRERGKRRGMTVRCFTFISTGPATAHNFSFPLVHTLCYFSAGSSPKEGVSALAHKEHVHIQALILFGHAALKHNC</sequence>
<evidence type="ECO:0000313" key="3">
    <source>
        <dbReference type="Proteomes" id="UP000002316"/>
    </source>
</evidence>